<name>A0A150WF10_BDEBC</name>
<dbReference type="EMBL" id="LUKE01000006">
    <property type="protein sequence ID" value="KYG61718.1"/>
    <property type="molecule type" value="Genomic_DNA"/>
</dbReference>
<proteinExistence type="predicted"/>
<sequence>MLIKIVETQLRETSNLKEKTPDFIRKVVHLYALQLTKTGTIPLGFLDDVLTDIEEEAIEIYRKKTYGFLTLEEYRRHKFRQLDDN</sequence>
<accession>A0A150WF10</accession>
<gene>
    <name evidence="1" type="ORF">AZI86_17470</name>
</gene>
<comment type="caution">
    <text evidence="1">The sequence shown here is derived from an EMBL/GenBank/DDBJ whole genome shotgun (WGS) entry which is preliminary data.</text>
</comment>
<organism evidence="1 2">
    <name type="scientific">Bdellovibrio bacteriovorus</name>
    <dbReference type="NCBI Taxonomy" id="959"/>
    <lineage>
        <taxon>Bacteria</taxon>
        <taxon>Pseudomonadati</taxon>
        <taxon>Bdellovibrionota</taxon>
        <taxon>Bdellovibrionia</taxon>
        <taxon>Bdellovibrionales</taxon>
        <taxon>Pseudobdellovibrionaceae</taxon>
        <taxon>Bdellovibrio</taxon>
    </lineage>
</organism>
<evidence type="ECO:0000313" key="1">
    <source>
        <dbReference type="EMBL" id="KYG61718.1"/>
    </source>
</evidence>
<dbReference type="AlphaFoldDB" id="A0A150WF10"/>
<protein>
    <submittedName>
        <fullName evidence="1">DNA-dependent DNA polymerase</fullName>
    </submittedName>
</protein>
<keyword evidence="2" id="KW-1185">Reference proteome</keyword>
<reference evidence="1 2" key="1">
    <citation type="submission" date="2016-03" db="EMBL/GenBank/DDBJ databases">
        <authorList>
            <person name="Ploux O."/>
        </authorList>
    </citation>
    <scope>NUCLEOTIDE SEQUENCE [LARGE SCALE GENOMIC DNA]</scope>
    <source>
        <strain evidence="1 2">R0</strain>
    </source>
</reference>
<dbReference type="Proteomes" id="UP000075320">
    <property type="component" value="Unassembled WGS sequence"/>
</dbReference>
<evidence type="ECO:0000313" key="2">
    <source>
        <dbReference type="Proteomes" id="UP000075320"/>
    </source>
</evidence>
<dbReference type="OrthoDB" id="5295988at2"/>